<dbReference type="GO" id="GO:0003723">
    <property type="term" value="F:RNA binding"/>
    <property type="evidence" value="ECO:0007669"/>
    <property type="project" value="UniProtKB-KW"/>
</dbReference>
<name>A0A381VH48_9ZZZZ</name>
<dbReference type="NCBIfam" id="TIGR00755">
    <property type="entry name" value="ksgA"/>
    <property type="match status" value="1"/>
</dbReference>
<dbReference type="InterPro" id="IPR029063">
    <property type="entry name" value="SAM-dependent_MTases_sf"/>
</dbReference>
<dbReference type="AlphaFoldDB" id="A0A381VH48"/>
<dbReference type="Gene3D" id="1.10.8.100">
    <property type="entry name" value="Ribosomal RNA adenine dimethylase-like, domain 2"/>
    <property type="match status" value="1"/>
</dbReference>
<dbReference type="InterPro" id="IPR001737">
    <property type="entry name" value="KsgA/Erm"/>
</dbReference>
<organism evidence="8">
    <name type="scientific">marine metagenome</name>
    <dbReference type="NCBI Taxonomy" id="408172"/>
    <lineage>
        <taxon>unclassified sequences</taxon>
        <taxon>metagenomes</taxon>
        <taxon>ecological metagenomes</taxon>
    </lineage>
</organism>
<feature type="domain" description="Ribosomal RNA adenine methylase transferase N-terminal" evidence="7">
    <location>
        <begin position="20"/>
        <end position="190"/>
    </location>
</feature>
<dbReference type="GO" id="GO:0005829">
    <property type="term" value="C:cytosol"/>
    <property type="evidence" value="ECO:0007669"/>
    <property type="project" value="TreeGrafter"/>
</dbReference>
<keyword evidence="1" id="KW-0963">Cytoplasm</keyword>
<keyword evidence="6" id="KW-0694">RNA-binding</keyword>
<dbReference type="PROSITE" id="PS51689">
    <property type="entry name" value="SAM_RNA_A_N6_MT"/>
    <property type="match status" value="1"/>
</dbReference>
<dbReference type="EMBL" id="UINC01008833">
    <property type="protein sequence ID" value="SVA39689.1"/>
    <property type="molecule type" value="Genomic_DNA"/>
</dbReference>
<reference evidence="8" key="1">
    <citation type="submission" date="2018-05" db="EMBL/GenBank/DDBJ databases">
        <authorList>
            <person name="Lanie J.A."/>
            <person name="Ng W.-L."/>
            <person name="Kazmierczak K.M."/>
            <person name="Andrzejewski T.M."/>
            <person name="Davidsen T.M."/>
            <person name="Wayne K.J."/>
            <person name="Tettelin H."/>
            <person name="Glass J.I."/>
            <person name="Rusch D."/>
            <person name="Podicherti R."/>
            <person name="Tsui H.-C.T."/>
            <person name="Winkler M.E."/>
        </authorList>
    </citation>
    <scope>NUCLEOTIDE SEQUENCE</scope>
</reference>
<dbReference type="InterPro" id="IPR020596">
    <property type="entry name" value="rRNA_Ade_Mease_Trfase_CS"/>
</dbReference>
<dbReference type="InterPro" id="IPR020598">
    <property type="entry name" value="rRNA_Ade_methylase_Trfase_N"/>
</dbReference>
<dbReference type="PROSITE" id="PS01131">
    <property type="entry name" value="RRNA_A_DIMETH"/>
    <property type="match status" value="1"/>
</dbReference>
<evidence type="ECO:0000256" key="1">
    <source>
        <dbReference type="ARBA" id="ARBA00022490"/>
    </source>
</evidence>
<evidence type="ECO:0000256" key="4">
    <source>
        <dbReference type="ARBA" id="ARBA00022679"/>
    </source>
</evidence>
<evidence type="ECO:0000313" key="8">
    <source>
        <dbReference type="EMBL" id="SVA39689.1"/>
    </source>
</evidence>
<dbReference type="SMART" id="SM00650">
    <property type="entry name" value="rADc"/>
    <property type="match status" value="1"/>
</dbReference>
<keyword evidence="2" id="KW-0698">rRNA processing</keyword>
<dbReference type="InterPro" id="IPR023165">
    <property type="entry name" value="rRNA_Ade_diMease-like_C"/>
</dbReference>
<evidence type="ECO:0000256" key="2">
    <source>
        <dbReference type="ARBA" id="ARBA00022552"/>
    </source>
</evidence>
<keyword evidence="3" id="KW-0489">Methyltransferase</keyword>
<dbReference type="GO" id="GO:0000179">
    <property type="term" value="F:rRNA (adenine-N6,N6-)-dimethyltransferase activity"/>
    <property type="evidence" value="ECO:0007669"/>
    <property type="project" value="InterPro"/>
</dbReference>
<evidence type="ECO:0000256" key="6">
    <source>
        <dbReference type="ARBA" id="ARBA00022884"/>
    </source>
</evidence>
<evidence type="ECO:0000256" key="3">
    <source>
        <dbReference type="ARBA" id="ARBA00022603"/>
    </source>
</evidence>
<sequence length="269" mass="31055">MRNVKPKKSLGQHFLNDKNIAARIVDSISYKGYNNLLEIGPGTGILTRELIKKKINLKVVEIDNESVEYLNQNLISLRNNIINEDFLKINLCNVFNGKPYAIIGNFPYNISSQIVFKILESREIIPEFCGMFQKEVAERICEDFGSKKYGILSVYSKAFYSTNYLFTVPPNVFYPKPKVSSAVVRFIRKKQYKLDCDEISFFKIVKTAFNHRRKTLRNSLKVFNLSDNLREDSIFDLRPEQLSIENFVVLTNLIDSDTKNLILGGKRSK</sequence>
<dbReference type="SUPFAM" id="SSF53335">
    <property type="entry name" value="S-adenosyl-L-methionine-dependent methyltransferases"/>
    <property type="match status" value="1"/>
</dbReference>
<dbReference type="PANTHER" id="PTHR11727:SF7">
    <property type="entry name" value="DIMETHYLADENOSINE TRANSFERASE-RELATED"/>
    <property type="match status" value="1"/>
</dbReference>
<dbReference type="HAMAP" id="MF_00607">
    <property type="entry name" value="16SrRNA_methyltr_A"/>
    <property type="match status" value="1"/>
</dbReference>
<dbReference type="Pfam" id="PF00398">
    <property type="entry name" value="RrnaAD"/>
    <property type="match status" value="1"/>
</dbReference>
<gene>
    <name evidence="8" type="ORF">METZ01_LOCUS92543</name>
</gene>
<evidence type="ECO:0000256" key="5">
    <source>
        <dbReference type="ARBA" id="ARBA00022691"/>
    </source>
</evidence>
<protein>
    <recommendedName>
        <fullName evidence="7">Ribosomal RNA adenine methylase transferase N-terminal domain-containing protein</fullName>
    </recommendedName>
</protein>
<keyword evidence="5" id="KW-0949">S-adenosyl-L-methionine</keyword>
<accession>A0A381VH48</accession>
<dbReference type="Gene3D" id="3.40.50.150">
    <property type="entry name" value="Vaccinia Virus protein VP39"/>
    <property type="match status" value="1"/>
</dbReference>
<dbReference type="FunFam" id="1.10.8.100:FF:000001">
    <property type="entry name" value="Ribosomal RNA small subunit methyltransferase A"/>
    <property type="match status" value="1"/>
</dbReference>
<keyword evidence="4" id="KW-0808">Transferase</keyword>
<dbReference type="InterPro" id="IPR011530">
    <property type="entry name" value="rRNA_adenine_dimethylase"/>
</dbReference>
<dbReference type="PANTHER" id="PTHR11727">
    <property type="entry name" value="DIMETHYLADENOSINE TRANSFERASE"/>
    <property type="match status" value="1"/>
</dbReference>
<proteinExistence type="inferred from homology"/>
<evidence type="ECO:0000259" key="7">
    <source>
        <dbReference type="SMART" id="SM00650"/>
    </source>
</evidence>
<dbReference type="CDD" id="cd02440">
    <property type="entry name" value="AdoMet_MTases"/>
    <property type="match status" value="1"/>
</dbReference>